<evidence type="ECO:0000259" key="1">
    <source>
        <dbReference type="Pfam" id="PF03992"/>
    </source>
</evidence>
<dbReference type="AlphaFoldDB" id="A0A6J6WZS5"/>
<gene>
    <name evidence="2" type="ORF">UFOPK2967_00844</name>
    <name evidence="3" type="ORF">UFOPK3587_00526</name>
    <name evidence="4" type="ORF">UFOPK3984_00633</name>
    <name evidence="5" type="ORF">UFOPK4114_00507</name>
</gene>
<name>A0A6J6WZS5_9ZZZZ</name>
<sequence>MLAIARFRVPLGNADQFKVDIAAAHQALATCNGYIDGAIGQNLDDRGLWVLTTTWLNVGSYRRALSSTVVKMQAVPLLAQAIDEPGAFEILTSE</sequence>
<dbReference type="SUPFAM" id="SSF54909">
    <property type="entry name" value="Dimeric alpha+beta barrel"/>
    <property type="match status" value="1"/>
</dbReference>
<dbReference type="InterPro" id="IPR011008">
    <property type="entry name" value="Dimeric_a/b-barrel"/>
</dbReference>
<dbReference type="EMBL" id="CAFBMN010000017">
    <property type="protein sequence ID" value="CAB4901865.1"/>
    <property type="molecule type" value="Genomic_DNA"/>
</dbReference>
<evidence type="ECO:0000313" key="4">
    <source>
        <dbReference type="EMBL" id="CAB4984887.1"/>
    </source>
</evidence>
<reference evidence="2" key="1">
    <citation type="submission" date="2020-05" db="EMBL/GenBank/DDBJ databases">
        <authorList>
            <person name="Chiriac C."/>
            <person name="Salcher M."/>
            <person name="Ghai R."/>
            <person name="Kavagutti S V."/>
        </authorList>
    </citation>
    <scope>NUCLEOTIDE SEQUENCE</scope>
</reference>
<organism evidence="2">
    <name type="scientific">freshwater metagenome</name>
    <dbReference type="NCBI Taxonomy" id="449393"/>
    <lineage>
        <taxon>unclassified sequences</taxon>
        <taxon>metagenomes</taxon>
        <taxon>ecological metagenomes</taxon>
    </lineage>
</organism>
<protein>
    <submittedName>
        <fullName evidence="2">Unannotated protein</fullName>
    </submittedName>
</protein>
<dbReference type="Gene3D" id="3.30.70.100">
    <property type="match status" value="1"/>
</dbReference>
<accession>A0A6J6WZS5</accession>
<dbReference type="Pfam" id="PF03992">
    <property type="entry name" value="ABM"/>
    <property type="match status" value="1"/>
</dbReference>
<evidence type="ECO:0000313" key="3">
    <source>
        <dbReference type="EMBL" id="CAB4901865.1"/>
    </source>
</evidence>
<dbReference type="EMBL" id="CAFBOP010000018">
    <property type="protein sequence ID" value="CAB4984887.1"/>
    <property type="molecule type" value="Genomic_DNA"/>
</dbReference>
<dbReference type="EMBL" id="CAFBPP010000014">
    <property type="protein sequence ID" value="CAB5015349.1"/>
    <property type="molecule type" value="Genomic_DNA"/>
</dbReference>
<dbReference type="EMBL" id="CAFAAC010000058">
    <property type="protein sequence ID" value="CAB4789669.1"/>
    <property type="molecule type" value="Genomic_DNA"/>
</dbReference>
<evidence type="ECO:0000313" key="5">
    <source>
        <dbReference type="EMBL" id="CAB5015349.1"/>
    </source>
</evidence>
<evidence type="ECO:0000313" key="2">
    <source>
        <dbReference type="EMBL" id="CAB4789669.1"/>
    </source>
</evidence>
<proteinExistence type="predicted"/>
<feature type="domain" description="ABM" evidence="1">
    <location>
        <begin position="3"/>
        <end position="69"/>
    </location>
</feature>
<dbReference type="InterPro" id="IPR007138">
    <property type="entry name" value="ABM_dom"/>
</dbReference>